<organism evidence="1 2">
    <name type="scientific">Heterostelium pallidum (strain ATCC 26659 / Pp 5 / PN500)</name>
    <name type="common">Cellular slime mold</name>
    <name type="synonym">Polysphondylium pallidum</name>
    <dbReference type="NCBI Taxonomy" id="670386"/>
    <lineage>
        <taxon>Eukaryota</taxon>
        <taxon>Amoebozoa</taxon>
        <taxon>Evosea</taxon>
        <taxon>Eumycetozoa</taxon>
        <taxon>Dictyostelia</taxon>
        <taxon>Acytosteliales</taxon>
        <taxon>Acytosteliaceae</taxon>
        <taxon>Heterostelium</taxon>
    </lineage>
</organism>
<dbReference type="RefSeq" id="XP_020429469.1">
    <property type="nucleotide sequence ID" value="XM_020583282.1"/>
</dbReference>
<reference evidence="1 2" key="1">
    <citation type="journal article" date="2011" name="Genome Res.">
        <title>Phylogeny-wide analysis of social amoeba genomes highlights ancient origins for complex intercellular communication.</title>
        <authorList>
            <person name="Heidel A.J."/>
            <person name="Lawal H.M."/>
            <person name="Felder M."/>
            <person name="Schilde C."/>
            <person name="Helps N.R."/>
            <person name="Tunggal B."/>
            <person name="Rivero F."/>
            <person name="John U."/>
            <person name="Schleicher M."/>
            <person name="Eichinger L."/>
            <person name="Platzer M."/>
            <person name="Noegel A.A."/>
            <person name="Schaap P."/>
            <person name="Gloeckner G."/>
        </authorList>
    </citation>
    <scope>NUCLEOTIDE SEQUENCE [LARGE SCALE GENOMIC DNA]</scope>
    <source>
        <strain evidence="2">ATCC 26659 / Pp 5 / PN500</strain>
    </source>
</reference>
<dbReference type="Proteomes" id="UP000001396">
    <property type="component" value="Unassembled WGS sequence"/>
</dbReference>
<proteinExistence type="predicted"/>
<dbReference type="InParanoid" id="D3BMX8"/>
<dbReference type="GeneID" id="31368018"/>
<name>D3BMX8_HETP5</name>
<comment type="caution">
    <text evidence="1">The sequence shown here is derived from an EMBL/GenBank/DDBJ whole genome shotgun (WGS) entry which is preliminary data.</text>
</comment>
<evidence type="ECO:0000313" key="2">
    <source>
        <dbReference type="Proteomes" id="UP000001396"/>
    </source>
</evidence>
<keyword evidence="2" id="KW-1185">Reference proteome</keyword>
<dbReference type="FunCoup" id="D3BMX8">
    <property type="interactions" value="17"/>
</dbReference>
<sequence length="150" mass="16838">MMSSFRQTWKMGFLIVYSSNADDNVDVANNDGPPINNFGRYDNKNEFIREVENLPFSALFTKMTDVANNQKRNTIITIDNRGPTKVGGFSVIQAKNKTTMKEMAVALVDPSCQGKGSSPKNENKVLNKVKEALIRSFNIVNTVVVRCHYK</sequence>
<gene>
    <name evidence="1" type="ORF">PPL_12551</name>
</gene>
<dbReference type="EMBL" id="ADBJ01000043">
    <property type="protein sequence ID" value="EFA77340.1"/>
    <property type="molecule type" value="Genomic_DNA"/>
</dbReference>
<accession>D3BMX8</accession>
<protein>
    <submittedName>
        <fullName evidence="1">Uncharacterized protein</fullName>
    </submittedName>
</protein>
<dbReference type="AlphaFoldDB" id="D3BMX8"/>
<evidence type="ECO:0000313" key="1">
    <source>
        <dbReference type="EMBL" id="EFA77340.1"/>
    </source>
</evidence>